<dbReference type="PhylomeDB" id="B3MSC3"/>
<evidence type="ECO:0000313" key="5">
    <source>
        <dbReference type="EMBL" id="EDV34678.1"/>
    </source>
</evidence>
<evidence type="ECO:0000256" key="3">
    <source>
        <dbReference type="SAM" id="SignalP"/>
    </source>
</evidence>
<dbReference type="Proteomes" id="UP000007801">
    <property type="component" value="Unassembled WGS sequence"/>
</dbReference>
<gene>
    <name evidence="5" type="primary">Dana\GF21439</name>
    <name evidence="5" type="synonym">dana_GLEANR_4637</name>
    <name evidence="5" type="ORF">GF21439</name>
</gene>
<comment type="subcellular location">
    <subcellularLocation>
        <location evidence="1">Secreted</location>
    </subcellularLocation>
</comment>
<proteinExistence type="predicted"/>
<dbReference type="InParanoid" id="B3MSC3"/>
<dbReference type="GeneID" id="6504122"/>
<dbReference type="HOGENOM" id="CLU_170581_0_0_1"/>
<evidence type="ECO:0000256" key="1">
    <source>
        <dbReference type="ARBA" id="ARBA00004613"/>
    </source>
</evidence>
<dbReference type="EMBL" id="CH902622">
    <property type="protein sequence ID" value="EDV34678.1"/>
    <property type="molecule type" value="Genomic_DNA"/>
</dbReference>
<dbReference type="OrthoDB" id="7886177at2759"/>
<sequence length="114" mass="11857">MSRFVAIAAIVFICLAVILGGQQAQGAIARVKAANPDHPGKCVLGPNSVMSPGQTGKAPNHPCAGVECHGDGHATITTCAAVAPPKGCKLRDFVNTNRDFPACCERNYDCSKHI</sequence>
<dbReference type="Pfam" id="PF15430">
    <property type="entry name" value="SVWC"/>
    <property type="match status" value="1"/>
</dbReference>
<keyword evidence="2" id="KW-0964">Secreted</keyword>
<evidence type="ECO:0000256" key="2">
    <source>
        <dbReference type="ARBA" id="ARBA00022525"/>
    </source>
</evidence>
<dbReference type="InterPro" id="IPR053308">
    <property type="entry name" value="Vago-like"/>
</dbReference>
<evidence type="ECO:0000313" key="6">
    <source>
        <dbReference type="Proteomes" id="UP000007801"/>
    </source>
</evidence>
<dbReference type="AlphaFoldDB" id="B3MSC3"/>
<feature type="domain" description="Single" evidence="4">
    <location>
        <begin position="42"/>
        <end position="110"/>
    </location>
</feature>
<dbReference type="GO" id="GO:0005576">
    <property type="term" value="C:extracellular region"/>
    <property type="evidence" value="ECO:0007669"/>
    <property type="project" value="UniProtKB-SubCell"/>
</dbReference>
<organism evidence="5 6">
    <name type="scientific">Drosophila ananassae</name>
    <name type="common">Fruit fly</name>
    <dbReference type="NCBI Taxonomy" id="7217"/>
    <lineage>
        <taxon>Eukaryota</taxon>
        <taxon>Metazoa</taxon>
        <taxon>Ecdysozoa</taxon>
        <taxon>Arthropoda</taxon>
        <taxon>Hexapoda</taxon>
        <taxon>Insecta</taxon>
        <taxon>Pterygota</taxon>
        <taxon>Neoptera</taxon>
        <taxon>Endopterygota</taxon>
        <taxon>Diptera</taxon>
        <taxon>Brachycera</taxon>
        <taxon>Muscomorpha</taxon>
        <taxon>Ephydroidea</taxon>
        <taxon>Drosophilidae</taxon>
        <taxon>Drosophila</taxon>
        <taxon>Sophophora</taxon>
    </lineage>
</organism>
<protein>
    <recommendedName>
        <fullName evidence="4">Single domain-containing protein</fullName>
    </recommendedName>
</protein>
<reference evidence="5 6" key="1">
    <citation type="journal article" date="2007" name="Nature">
        <title>Evolution of genes and genomes on the Drosophila phylogeny.</title>
        <authorList>
            <consortium name="Drosophila 12 Genomes Consortium"/>
            <person name="Clark A.G."/>
            <person name="Eisen M.B."/>
            <person name="Smith D.R."/>
            <person name="Bergman C.M."/>
            <person name="Oliver B."/>
            <person name="Markow T.A."/>
            <person name="Kaufman T.C."/>
            <person name="Kellis M."/>
            <person name="Gelbart W."/>
            <person name="Iyer V.N."/>
            <person name="Pollard D.A."/>
            <person name="Sackton T.B."/>
            <person name="Larracuente A.M."/>
            <person name="Singh N.D."/>
            <person name="Abad J.P."/>
            <person name="Abt D.N."/>
            <person name="Adryan B."/>
            <person name="Aguade M."/>
            <person name="Akashi H."/>
            <person name="Anderson W.W."/>
            <person name="Aquadro C.F."/>
            <person name="Ardell D.H."/>
            <person name="Arguello R."/>
            <person name="Artieri C.G."/>
            <person name="Barbash D.A."/>
            <person name="Barker D."/>
            <person name="Barsanti P."/>
            <person name="Batterham P."/>
            <person name="Batzoglou S."/>
            <person name="Begun D."/>
            <person name="Bhutkar A."/>
            <person name="Blanco E."/>
            <person name="Bosak S.A."/>
            <person name="Bradley R.K."/>
            <person name="Brand A.D."/>
            <person name="Brent M.R."/>
            <person name="Brooks A.N."/>
            <person name="Brown R.H."/>
            <person name="Butlin R.K."/>
            <person name="Caggese C."/>
            <person name="Calvi B.R."/>
            <person name="Bernardo de Carvalho A."/>
            <person name="Caspi A."/>
            <person name="Castrezana S."/>
            <person name="Celniker S.E."/>
            <person name="Chang J.L."/>
            <person name="Chapple C."/>
            <person name="Chatterji S."/>
            <person name="Chinwalla A."/>
            <person name="Civetta A."/>
            <person name="Clifton S.W."/>
            <person name="Comeron J.M."/>
            <person name="Costello J.C."/>
            <person name="Coyne J.A."/>
            <person name="Daub J."/>
            <person name="David R.G."/>
            <person name="Delcher A.L."/>
            <person name="Delehaunty K."/>
            <person name="Do C.B."/>
            <person name="Ebling H."/>
            <person name="Edwards K."/>
            <person name="Eickbush T."/>
            <person name="Evans J.D."/>
            <person name="Filipski A."/>
            <person name="Findeiss S."/>
            <person name="Freyhult E."/>
            <person name="Fulton L."/>
            <person name="Fulton R."/>
            <person name="Garcia A.C."/>
            <person name="Gardiner A."/>
            <person name="Garfield D.A."/>
            <person name="Garvin B.E."/>
            <person name="Gibson G."/>
            <person name="Gilbert D."/>
            <person name="Gnerre S."/>
            <person name="Godfrey J."/>
            <person name="Good R."/>
            <person name="Gotea V."/>
            <person name="Gravely B."/>
            <person name="Greenberg A.J."/>
            <person name="Griffiths-Jones S."/>
            <person name="Gross S."/>
            <person name="Guigo R."/>
            <person name="Gustafson E.A."/>
            <person name="Haerty W."/>
            <person name="Hahn M.W."/>
            <person name="Halligan D.L."/>
            <person name="Halpern A.L."/>
            <person name="Halter G.M."/>
            <person name="Han M.V."/>
            <person name="Heger A."/>
            <person name="Hillier L."/>
            <person name="Hinrichs A.S."/>
            <person name="Holmes I."/>
            <person name="Hoskins R.A."/>
            <person name="Hubisz M.J."/>
            <person name="Hultmark D."/>
            <person name="Huntley M.A."/>
            <person name="Jaffe D.B."/>
            <person name="Jagadeeshan S."/>
            <person name="Jeck W.R."/>
            <person name="Johnson J."/>
            <person name="Jones C.D."/>
            <person name="Jordan W.C."/>
            <person name="Karpen G.H."/>
            <person name="Kataoka E."/>
            <person name="Keightley P.D."/>
            <person name="Kheradpour P."/>
            <person name="Kirkness E.F."/>
            <person name="Koerich L.B."/>
            <person name="Kristiansen K."/>
            <person name="Kudrna D."/>
            <person name="Kulathinal R.J."/>
            <person name="Kumar S."/>
            <person name="Kwok R."/>
            <person name="Lander E."/>
            <person name="Langley C.H."/>
            <person name="Lapoint R."/>
            <person name="Lazzaro B.P."/>
            <person name="Lee S.J."/>
            <person name="Levesque L."/>
            <person name="Li R."/>
            <person name="Lin C.F."/>
            <person name="Lin M.F."/>
            <person name="Lindblad-Toh K."/>
            <person name="Llopart A."/>
            <person name="Long M."/>
            <person name="Low L."/>
            <person name="Lozovsky E."/>
            <person name="Lu J."/>
            <person name="Luo M."/>
            <person name="Machado C.A."/>
            <person name="Makalowski W."/>
            <person name="Marzo M."/>
            <person name="Matsuda M."/>
            <person name="Matzkin L."/>
            <person name="McAllister B."/>
            <person name="McBride C.S."/>
            <person name="McKernan B."/>
            <person name="McKernan K."/>
            <person name="Mendez-Lago M."/>
            <person name="Minx P."/>
            <person name="Mollenhauer M.U."/>
            <person name="Montooth K."/>
            <person name="Mount S.M."/>
            <person name="Mu X."/>
            <person name="Myers E."/>
            <person name="Negre B."/>
            <person name="Newfeld S."/>
            <person name="Nielsen R."/>
            <person name="Noor M.A."/>
            <person name="O'Grady P."/>
            <person name="Pachter L."/>
            <person name="Papaceit M."/>
            <person name="Parisi M.J."/>
            <person name="Parisi M."/>
            <person name="Parts L."/>
            <person name="Pedersen J.S."/>
            <person name="Pesole G."/>
            <person name="Phillippy A.M."/>
            <person name="Ponting C.P."/>
            <person name="Pop M."/>
            <person name="Porcelli D."/>
            <person name="Powell J.R."/>
            <person name="Prohaska S."/>
            <person name="Pruitt K."/>
            <person name="Puig M."/>
            <person name="Quesneville H."/>
            <person name="Ram K.R."/>
            <person name="Rand D."/>
            <person name="Rasmussen M.D."/>
            <person name="Reed L.K."/>
            <person name="Reenan R."/>
            <person name="Reily A."/>
            <person name="Remington K.A."/>
            <person name="Rieger T.T."/>
            <person name="Ritchie M.G."/>
            <person name="Robin C."/>
            <person name="Rogers Y.H."/>
            <person name="Rohde C."/>
            <person name="Rozas J."/>
            <person name="Rubenfield M.J."/>
            <person name="Ruiz A."/>
            <person name="Russo S."/>
            <person name="Salzberg S.L."/>
            <person name="Sanchez-Gracia A."/>
            <person name="Saranga D.J."/>
            <person name="Sato H."/>
            <person name="Schaeffer S.W."/>
            <person name="Schatz M.C."/>
            <person name="Schlenke T."/>
            <person name="Schwartz R."/>
            <person name="Segarra C."/>
            <person name="Singh R.S."/>
            <person name="Sirot L."/>
            <person name="Sirota M."/>
            <person name="Sisneros N.B."/>
            <person name="Smith C.D."/>
            <person name="Smith T.F."/>
            <person name="Spieth J."/>
            <person name="Stage D.E."/>
            <person name="Stark A."/>
            <person name="Stephan W."/>
            <person name="Strausberg R.L."/>
            <person name="Strempel S."/>
            <person name="Sturgill D."/>
            <person name="Sutton G."/>
            <person name="Sutton G.G."/>
            <person name="Tao W."/>
            <person name="Teichmann S."/>
            <person name="Tobari Y.N."/>
            <person name="Tomimura Y."/>
            <person name="Tsolas J.M."/>
            <person name="Valente V.L."/>
            <person name="Venter E."/>
            <person name="Venter J.C."/>
            <person name="Vicario S."/>
            <person name="Vieira F.G."/>
            <person name="Vilella A.J."/>
            <person name="Villasante A."/>
            <person name="Walenz B."/>
            <person name="Wang J."/>
            <person name="Wasserman M."/>
            <person name="Watts T."/>
            <person name="Wilson D."/>
            <person name="Wilson R.K."/>
            <person name="Wing R.A."/>
            <person name="Wolfner M.F."/>
            <person name="Wong A."/>
            <person name="Wong G.K."/>
            <person name="Wu C.I."/>
            <person name="Wu G."/>
            <person name="Yamamoto D."/>
            <person name="Yang H.P."/>
            <person name="Yang S.P."/>
            <person name="Yorke J.A."/>
            <person name="Yoshida K."/>
            <person name="Zdobnov E."/>
            <person name="Zhang P."/>
            <person name="Zhang Y."/>
            <person name="Zimin A.V."/>
            <person name="Baldwin J."/>
            <person name="Abdouelleil A."/>
            <person name="Abdulkadir J."/>
            <person name="Abebe A."/>
            <person name="Abera B."/>
            <person name="Abreu J."/>
            <person name="Acer S.C."/>
            <person name="Aftuck L."/>
            <person name="Alexander A."/>
            <person name="An P."/>
            <person name="Anderson E."/>
            <person name="Anderson S."/>
            <person name="Arachi H."/>
            <person name="Azer M."/>
            <person name="Bachantsang P."/>
            <person name="Barry A."/>
            <person name="Bayul T."/>
            <person name="Berlin A."/>
            <person name="Bessette D."/>
            <person name="Bloom T."/>
            <person name="Blye J."/>
            <person name="Boguslavskiy L."/>
            <person name="Bonnet C."/>
            <person name="Boukhgalter B."/>
            <person name="Bourzgui I."/>
            <person name="Brown A."/>
            <person name="Cahill P."/>
            <person name="Channer S."/>
            <person name="Cheshatsang Y."/>
            <person name="Chuda L."/>
            <person name="Citroen M."/>
            <person name="Collymore A."/>
            <person name="Cooke P."/>
            <person name="Costello M."/>
            <person name="D'Aco K."/>
            <person name="Daza R."/>
            <person name="De Haan G."/>
            <person name="DeGray S."/>
            <person name="DeMaso C."/>
            <person name="Dhargay N."/>
            <person name="Dooley K."/>
            <person name="Dooley E."/>
            <person name="Doricent M."/>
            <person name="Dorje P."/>
            <person name="Dorjee K."/>
            <person name="Dupes A."/>
            <person name="Elong R."/>
            <person name="Falk J."/>
            <person name="Farina A."/>
            <person name="Faro S."/>
            <person name="Ferguson D."/>
            <person name="Fisher S."/>
            <person name="Foley C.D."/>
            <person name="Franke A."/>
            <person name="Friedrich D."/>
            <person name="Gadbois L."/>
            <person name="Gearin G."/>
            <person name="Gearin C.R."/>
            <person name="Giannoukos G."/>
            <person name="Goode T."/>
            <person name="Graham J."/>
            <person name="Grandbois E."/>
            <person name="Grewal S."/>
            <person name="Gyaltsen K."/>
            <person name="Hafez N."/>
            <person name="Hagos B."/>
            <person name="Hall J."/>
            <person name="Henson C."/>
            <person name="Hollinger A."/>
            <person name="Honan T."/>
            <person name="Huard M.D."/>
            <person name="Hughes L."/>
            <person name="Hurhula B."/>
            <person name="Husby M.E."/>
            <person name="Kamat A."/>
            <person name="Kanga B."/>
            <person name="Kashin S."/>
            <person name="Khazanovich D."/>
            <person name="Kisner P."/>
            <person name="Lance K."/>
            <person name="Lara M."/>
            <person name="Lee W."/>
            <person name="Lennon N."/>
            <person name="Letendre F."/>
            <person name="LeVine R."/>
            <person name="Lipovsky A."/>
            <person name="Liu X."/>
            <person name="Liu J."/>
            <person name="Liu S."/>
            <person name="Lokyitsang T."/>
            <person name="Lokyitsang Y."/>
            <person name="Lubonja R."/>
            <person name="Lui A."/>
            <person name="MacDonald P."/>
            <person name="Magnisalis V."/>
            <person name="Maru K."/>
            <person name="Matthews C."/>
            <person name="McCusker W."/>
            <person name="McDonough S."/>
            <person name="Mehta T."/>
            <person name="Meldrim J."/>
            <person name="Meneus L."/>
            <person name="Mihai O."/>
            <person name="Mihalev A."/>
            <person name="Mihova T."/>
            <person name="Mittelman R."/>
            <person name="Mlenga V."/>
            <person name="Montmayeur A."/>
            <person name="Mulrain L."/>
            <person name="Navidi A."/>
            <person name="Naylor J."/>
            <person name="Negash T."/>
            <person name="Nguyen T."/>
            <person name="Nguyen N."/>
            <person name="Nicol R."/>
            <person name="Norbu C."/>
            <person name="Norbu N."/>
            <person name="Novod N."/>
            <person name="O'Neill B."/>
            <person name="Osman S."/>
            <person name="Markiewicz E."/>
            <person name="Oyono O.L."/>
            <person name="Patti C."/>
            <person name="Phunkhang P."/>
            <person name="Pierre F."/>
            <person name="Priest M."/>
            <person name="Raghuraman S."/>
            <person name="Rege F."/>
            <person name="Reyes R."/>
            <person name="Rise C."/>
            <person name="Rogov P."/>
            <person name="Ross K."/>
            <person name="Ryan E."/>
            <person name="Settipalli S."/>
            <person name="Shea T."/>
            <person name="Sherpa N."/>
            <person name="Shi L."/>
            <person name="Shih D."/>
            <person name="Sparrow T."/>
            <person name="Spaulding J."/>
            <person name="Stalker J."/>
            <person name="Stange-Thomann N."/>
            <person name="Stavropoulos S."/>
            <person name="Stone C."/>
            <person name="Strader C."/>
            <person name="Tesfaye S."/>
            <person name="Thomson T."/>
            <person name="Thoulutsang Y."/>
            <person name="Thoulutsang D."/>
            <person name="Topham K."/>
            <person name="Topping I."/>
            <person name="Tsamla T."/>
            <person name="Vassiliev H."/>
            <person name="Vo A."/>
            <person name="Wangchuk T."/>
            <person name="Wangdi T."/>
            <person name="Weiand M."/>
            <person name="Wilkinson J."/>
            <person name="Wilson A."/>
            <person name="Yadav S."/>
            <person name="Young G."/>
            <person name="Yu Q."/>
            <person name="Zembek L."/>
            <person name="Zhong D."/>
            <person name="Zimmer A."/>
            <person name="Zwirko Z."/>
            <person name="Jaffe D.B."/>
            <person name="Alvarez P."/>
            <person name="Brockman W."/>
            <person name="Butler J."/>
            <person name="Chin C."/>
            <person name="Gnerre S."/>
            <person name="Grabherr M."/>
            <person name="Kleber M."/>
            <person name="Mauceli E."/>
            <person name="MacCallum I."/>
        </authorList>
    </citation>
    <scope>NUCLEOTIDE SEQUENCE [LARGE SCALE GENOMIC DNA]</scope>
    <source>
        <strain evidence="6">Tucson 14024-0371.13</strain>
    </source>
</reference>
<accession>B3MSC3</accession>
<dbReference type="KEGG" id="dan:6504122"/>
<keyword evidence="3" id="KW-0732">Signal</keyword>
<evidence type="ECO:0000259" key="4">
    <source>
        <dbReference type="SMART" id="SM01318"/>
    </source>
</evidence>
<dbReference type="SMART" id="SM01318">
    <property type="entry name" value="SVWC"/>
    <property type="match status" value="1"/>
</dbReference>
<dbReference type="PANTHER" id="PTHR39957:SF1">
    <property type="entry name" value="AT09846P1-RELATED"/>
    <property type="match status" value="1"/>
</dbReference>
<feature type="signal peptide" evidence="3">
    <location>
        <begin position="1"/>
        <end position="20"/>
    </location>
</feature>
<dbReference type="OMA" id="ECCERAY"/>
<dbReference type="InterPro" id="IPR029277">
    <property type="entry name" value="SVWC_dom"/>
</dbReference>
<dbReference type="PANTHER" id="PTHR39957">
    <property type="entry name" value="AT09846P1-RELATED"/>
    <property type="match status" value="1"/>
</dbReference>
<dbReference type="eggNOG" id="ENOG502T9BP">
    <property type="taxonomic scope" value="Eukaryota"/>
</dbReference>
<keyword evidence="6" id="KW-1185">Reference proteome</keyword>
<dbReference type="FunCoup" id="B3MSC3">
    <property type="interactions" value="29"/>
</dbReference>
<name>B3MSC3_DROAN</name>
<feature type="chain" id="PRO_5002793408" description="Single domain-containing protein" evidence="3">
    <location>
        <begin position="21"/>
        <end position="114"/>
    </location>
</feature>